<feature type="transmembrane region" description="Helical" evidence="9">
    <location>
        <begin position="138"/>
        <end position="164"/>
    </location>
</feature>
<evidence type="ECO:0000256" key="3">
    <source>
        <dbReference type="ARBA" id="ARBA00022475"/>
    </source>
</evidence>
<dbReference type="RefSeq" id="WP_048451781.1">
    <property type="nucleotide sequence ID" value="NZ_JBNNPJ010000045.1"/>
</dbReference>
<keyword evidence="6" id="KW-0653">Protein transport</keyword>
<evidence type="ECO:0000256" key="7">
    <source>
        <dbReference type="ARBA" id="ARBA00022989"/>
    </source>
</evidence>
<dbReference type="SUPFAM" id="SSF161098">
    <property type="entry name" value="MetI-like"/>
    <property type="match status" value="1"/>
</dbReference>
<evidence type="ECO:0000256" key="6">
    <source>
        <dbReference type="ARBA" id="ARBA00022927"/>
    </source>
</evidence>
<dbReference type="GO" id="GO:0015031">
    <property type="term" value="P:protein transport"/>
    <property type="evidence" value="ECO:0007669"/>
    <property type="project" value="UniProtKB-KW"/>
</dbReference>
<evidence type="ECO:0000259" key="10">
    <source>
        <dbReference type="PROSITE" id="PS50928"/>
    </source>
</evidence>
<dbReference type="InterPro" id="IPR050366">
    <property type="entry name" value="BP-dependent_transpt_permease"/>
</dbReference>
<dbReference type="GO" id="GO:0005886">
    <property type="term" value="C:plasma membrane"/>
    <property type="evidence" value="ECO:0007669"/>
    <property type="project" value="UniProtKB-SubCell"/>
</dbReference>
<dbReference type="InterPro" id="IPR000515">
    <property type="entry name" value="MetI-like"/>
</dbReference>
<keyword evidence="5" id="KW-0571">Peptide transport</keyword>
<dbReference type="AlphaFoldDB" id="A0A0J6SWC3"/>
<proteinExistence type="inferred from homology"/>
<dbReference type="GO" id="GO:0055085">
    <property type="term" value="P:transmembrane transport"/>
    <property type="evidence" value="ECO:0007669"/>
    <property type="project" value="InterPro"/>
</dbReference>
<feature type="transmembrane region" description="Helical" evidence="9">
    <location>
        <begin position="255"/>
        <end position="276"/>
    </location>
</feature>
<comment type="subcellular location">
    <subcellularLocation>
        <location evidence="1 9">Cell membrane</location>
        <topology evidence="1 9">Multi-pass membrane protein</topology>
    </subcellularLocation>
</comment>
<evidence type="ECO:0000256" key="9">
    <source>
        <dbReference type="RuleBase" id="RU363032"/>
    </source>
</evidence>
<accession>A0A0J6SWC3</accession>
<dbReference type="GO" id="GO:0015833">
    <property type="term" value="P:peptide transport"/>
    <property type="evidence" value="ECO:0007669"/>
    <property type="project" value="UniProtKB-KW"/>
</dbReference>
<evidence type="ECO:0000313" key="11">
    <source>
        <dbReference type="EMBL" id="KMO39545.1"/>
    </source>
</evidence>
<keyword evidence="2 9" id="KW-0813">Transport</keyword>
<dbReference type="Pfam" id="PF12911">
    <property type="entry name" value="OppC_N"/>
    <property type="match status" value="1"/>
</dbReference>
<dbReference type="InterPro" id="IPR025966">
    <property type="entry name" value="OppC_N"/>
</dbReference>
<feature type="transmembrane region" description="Helical" evidence="9">
    <location>
        <begin position="210"/>
        <end position="234"/>
    </location>
</feature>
<evidence type="ECO:0000256" key="5">
    <source>
        <dbReference type="ARBA" id="ARBA00022856"/>
    </source>
</evidence>
<dbReference type="PANTHER" id="PTHR43386:SF1">
    <property type="entry name" value="D,D-DIPEPTIDE TRANSPORT SYSTEM PERMEASE PROTEIN DDPC-RELATED"/>
    <property type="match status" value="1"/>
</dbReference>
<name>A0A0J6SWC3_9HYPH</name>
<evidence type="ECO:0000313" key="12">
    <source>
        <dbReference type="Proteomes" id="UP000036449"/>
    </source>
</evidence>
<feature type="transmembrane region" description="Helical" evidence="9">
    <location>
        <begin position="93"/>
        <end position="117"/>
    </location>
</feature>
<sequence>MDNAVPLAAPVRSRRRGPLAAFLRHPGAVIGLVILTCVVAAALLAPILYPTSPWRMVQRPFVPPFTLERVPLGTDALGRDIAAGLMHGAGVSLIVGLVSTLAALLIGVPLGALAGYLGGRVDDALMRFTELFQTVPSFALAIVLVAILQPSLSSMILAIALVSWPPVTRLVRGEVLSLRSREYVQAAIVTGQTTFTILRREVLPNTLSPIVVLASLMVATAILLESSLSFLGLGDPNRMSWGYMVGAGRTVIRQAWWITAFPGLLILFTVLALNLIGEGLNDALNPRLSRER</sequence>
<reference evidence="11 12" key="1">
    <citation type="submission" date="2015-03" db="EMBL/GenBank/DDBJ databases">
        <title>Genome sequencing of Methylobacterium tarhaniae DSM 25844.</title>
        <authorList>
            <person name="Chaudhry V."/>
            <person name="Patil P.B."/>
        </authorList>
    </citation>
    <scope>NUCLEOTIDE SEQUENCE [LARGE SCALE GENOMIC DNA]</scope>
    <source>
        <strain evidence="11 12">DSM 25844</strain>
    </source>
</reference>
<dbReference type="PROSITE" id="PS50928">
    <property type="entry name" value="ABC_TM1"/>
    <property type="match status" value="1"/>
</dbReference>
<evidence type="ECO:0000256" key="1">
    <source>
        <dbReference type="ARBA" id="ARBA00004651"/>
    </source>
</evidence>
<keyword evidence="4 9" id="KW-0812">Transmembrane</keyword>
<feature type="transmembrane region" description="Helical" evidence="9">
    <location>
        <begin position="22"/>
        <end position="49"/>
    </location>
</feature>
<dbReference type="InterPro" id="IPR035906">
    <property type="entry name" value="MetI-like_sf"/>
</dbReference>
<gene>
    <name evidence="11" type="ORF">VQ03_15485</name>
</gene>
<protein>
    <submittedName>
        <fullName evidence="11">ABC transporter permease</fullName>
    </submittedName>
</protein>
<organism evidence="11 12">
    <name type="scientific">Methylobacterium tarhaniae</name>
    <dbReference type="NCBI Taxonomy" id="1187852"/>
    <lineage>
        <taxon>Bacteria</taxon>
        <taxon>Pseudomonadati</taxon>
        <taxon>Pseudomonadota</taxon>
        <taxon>Alphaproteobacteria</taxon>
        <taxon>Hyphomicrobiales</taxon>
        <taxon>Methylobacteriaceae</taxon>
        <taxon>Methylobacterium</taxon>
    </lineage>
</organism>
<dbReference type="Pfam" id="PF00528">
    <property type="entry name" value="BPD_transp_1"/>
    <property type="match status" value="1"/>
</dbReference>
<keyword evidence="12" id="KW-1185">Reference proteome</keyword>
<feature type="domain" description="ABC transmembrane type-1" evidence="10">
    <location>
        <begin position="89"/>
        <end position="277"/>
    </location>
</feature>
<dbReference type="PANTHER" id="PTHR43386">
    <property type="entry name" value="OLIGOPEPTIDE TRANSPORT SYSTEM PERMEASE PROTEIN APPC"/>
    <property type="match status" value="1"/>
</dbReference>
<evidence type="ECO:0000256" key="8">
    <source>
        <dbReference type="ARBA" id="ARBA00023136"/>
    </source>
</evidence>
<evidence type="ECO:0000256" key="2">
    <source>
        <dbReference type="ARBA" id="ARBA00022448"/>
    </source>
</evidence>
<dbReference type="EMBL" id="LABZ01000107">
    <property type="protein sequence ID" value="KMO39545.1"/>
    <property type="molecule type" value="Genomic_DNA"/>
</dbReference>
<comment type="similarity">
    <text evidence="9">Belongs to the binding-protein-dependent transport system permease family.</text>
</comment>
<dbReference type="Gene3D" id="1.10.3720.10">
    <property type="entry name" value="MetI-like"/>
    <property type="match status" value="1"/>
</dbReference>
<keyword evidence="8 9" id="KW-0472">Membrane</keyword>
<keyword evidence="3" id="KW-1003">Cell membrane</keyword>
<comment type="caution">
    <text evidence="11">The sequence shown here is derived from an EMBL/GenBank/DDBJ whole genome shotgun (WGS) entry which is preliminary data.</text>
</comment>
<dbReference type="Proteomes" id="UP000036449">
    <property type="component" value="Unassembled WGS sequence"/>
</dbReference>
<keyword evidence="7 9" id="KW-1133">Transmembrane helix</keyword>
<dbReference type="PATRIC" id="fig|1187852.3.peg.238"/>
<evidence type="ECO:0000256" key="4">
    <source>
        <dbReference type="ARBA" id="ARBA00022692"/>
    </source>
</evidence>
<dbReference type="CDD" id="cd06261">
    <property type="entry name" value="TM_PBP2"/>
    <property type="match status" value="1"/>
</dbReference>